<feature type="coiled-coil region" evidence="1">
    <location>
        <begin position="56"/>
        <end position="86"/>
    </location>
</feature>
<dbReference type="EMBL" id="CAJOBH010245887">
    <property type="protein sequence ID" value="CAF5124691.1"/>
    <property type="molecule type" value="Genomic_DNA"/>
</dbReference>
<protein>
    <submittedName>
        <fullName evidence="2">Uncharacterized protein</fullName>
    </submittedName>
</protein>
<feature type="non-terminal residue" evidence="2">
    <location>
        <position position="1"/>
    </location>
</feature>
<proteinExistence type="predicted"/>
<dbReference type="AlphaFoldDB" id="A0A8S3FIM1"/>
<organism evidence="2 3">
    <name type="scientific">Rotaria magnacalcarata</name>
    <dbReference type="NCBI Taxonomy" id="392030"/>
    <lineage>
        <taxon>Eukaryota</taxon>
        <taxon>Metazoa</taxon>
        <taxon>Spiralia</taxon>
        <taxon>Gnathifera</taxon>
        <taxon>Rotifera</taxon>
        <taxon>Eurotatoria</taxon>
        <taxon>Bdelloidea</taxon>
        <taxon>Philodinida</taxon>
        <taxon>Philodinidae</taxon>
        <taxon>Rotaria</taxon>
    </lineage>
</organism>
<name>A0A8S3FIM1_9BILA</name>
<gene>
    <name evidence="2" type="ORF">BYL167_LOCUS67586</name>
</gene>
<evidence type="ECO:0000313" key="3">
    <source>
        <dbReference type="Proteomes" id="UP000681967"/>
    </source>
</evidence>
<feature type="non-terminal residue" evidence="2">
    <location>
        <position position="118"/>
    </location>
</feature>
<comment type="caution">
    <text evidence="2">The sequence shown here is derived from an EMBL/GenBank/DDBJ whole genome shotgun (WGS) entry which is preliminary data.</text>
</comment>
<keyword evidence="1" id="KW-0175">Coiled coil</keyword>
<dbReference type="Proteomes" id="UP000681967">
    <property type="component" value="Unassembled WGS sequence"/>
</dbReference>
<reference evidence="2" key="1">
    <citation type="submission" date="2021-02" db="EMBL/GenBank/DDBJ databases">
        <authorList>
            <person name="Nowell W R."/>
        </authorList>
    </citation>
    <scope>NUCLEOTIDE SEQUENCE</scope>
</reference>
<evidence type="ECO:0000256" key="1">
    <source>
        <dbReference type="SAM" id="Coils"/>
    </source>
</evidence>
<evidence type="ECO:0000313" key="2">
    <source>
        <dbReference type="EMBL" id="CAF5124691.1"/>
    </source>
</evidence>
<sequence>SDEMVSLHDIDIQCNLSDERQASNNDESSWSNNWADEKIQQEKLVQEQKSTEDDEINRLKSIISDIQLENENLKELNAELYQIKLQYTNTDSMVNESIIKSQDIDIQCLLQPITVDSF</sequence>
<accession>A0A8S3FIM1</accession>